<evidence type="ECO:0000256" key="1">
    <source>
        <dbReference type="ARBA" id="ARBA00001974"/>
    </source>
</evidence>
<comment type="similarity">
    <text evidence="2">Belongs to the DAMOX/DASOX family.</text>
</comment>
<keyword evidence="7" id="KW-0732">Signal</keyword>
<evidence type="ECO:0000256" key="6">
    <source>
        <dbReference type="PIRSR" id="PIRSR000189-1"/>
    </source>
</evidence>
<dbReference type="Gene3D" id="3.40.50.720">
    <property type="entry name" value="NAD(P)-binding Rossmann-like Domain"/>
    <property type="match status" value="1"/>
</dbReference>
<dbReference type="EMBL" id="JNBR01000582">
    <property type="protein sequence ID" value="OQR90756.1"/>
    <property type="molecule type" value="Genomic_DNA"/>
</dbReference>
<dbReference type="GO" id="GO:0005737">
    <property type="term" value="C:cytoplasm"/>
    <property type="evidence" value="ECO:0007669"/>
    <property type="project" value="TreeGrafter"/>
</dbReference>
<feature type="signal peptide" evidence="7">
    <location>
        <begin position="1"/>
        <end position="16"/>
    </location>
</feature>
<dbReference type="InterPro" id="IPR023209">
    <property type="entry name" value="DAO"/>
</dbReference>
<evidence type="ECO:0000259" key="8">
    <source>
        <dbReference type="Pfam" id="PF01266"/>
    </source>
</evidence>
<dbReference type="Pfam" id="PF01266">
    <property type="entry name" value="DAO"/>
    <property type="match status" value="1"/>
</dbReference>
<proteinExistence type="inferred from homology"/>
<dbReference type="Gene3D" id="3.30.9.10">
    <property type="entry name" value="D-Amino Acid Oxidase, subunit A, domain 2"/>
    <property type="match status" value="1"/>
</dbReference>
<dbReference type="AlphaFoldDB" id="A0A1V9YYD0"/>
<dbReference type="InterPro" id="IPR006076">
    <property type="entry name" value="FAD-dep_OxRdtase"/>
</dbReference>
<accession>A0A1V9YYD0</accession>
<protein>
    <submittedName>
        <fullName evidence="9">D-aspartate oxidase</fullName>
    </submittedName>
</protein>
<feature type="binding site" evidence="6">
    <location>
        <position position="175"/>
    </location>
    <ligand>
        <name>FAD</name>
        <dbReference type="ChEBI" id="CHEBI:57692"/>
    </ligand>
</feature>
<keyword evidence="10" id="KW-1185">Reference proteome</keyword>
<evidence type="ECO:0000256" key="3">
    <source>
        <dbReference type="ARBA" id="ARBA00022630"/>
    </source>
</evidence>
<keyword evidence="5" id="KW-0560">Oxidoreductase</keyword>
<evidence type="ECO:0000313" key="9">
    <source>
        <dbReference type="EMBL" id="OQR90756.1"/>
    </source>
</evidence>
<feature type="domain" description="FAD dependent oxidoreductase" evidence="8">
    <location>
        <begin position="3"/>
        <end position="279"/>
    </location>
</feature>
<dbReference type="PANTHER" id="PTHR11530:SF11">
    <property type="entry name" value="D-ASPARTATE OXIDASE"/>
    <property type="match status" value="1"/>
</dbReference>
<comment type="caution">
    <text evidence="9">The sequence shown here is derived from an EMBL/GenBank/DDBJ whole genome shotgun (WGS) entry which is preliminary data.</text>
</comment>
<evidence type="ECO:0000256" key="5">
    <source>
        <dbReference type="ARBA" id="ARBA00023002"/>
    </source>
</evidence>
<evidence type="ECO:0000256" key="2">
    <source>
        <dbReference type="ARBA" id="ARBA00006730"/>
    </source>
</evidence>
<sequence>MQIIVVGAGVIGLASAMALLEAGHAHVTIVAESFDDTTSHVAGAIWRPFALSKNSSTASIDRWGHATMLWLTKLMEMHGTDAVGIQRTEGREYHDEPSVAHPYWAHSVDGFRFLTREEAQSKGALYGCAYTTLMVHPGKLLPWMRVHIERLGGRFEQRHVASLDDLQCDVIVNCTGMGAKTLVGDTSVYPVRGQTIKVTNPAVTQFCMHEVNHVYTYILPRPGGEVVIGGTVQAHNYSTSCNQADIDAILGRAIKLNPAVAESKIVGTKAGLRPQTATGVVLRPDPRRTRRVGTPFIEAVPKKYSNGFRVPSYDLCTDSCCTSPQCLQFRRLRR</sequence>
<dbReference type="SUPFAM" id="SSF51971">
    <property type="entry name" value="Nucleotide-binding domain"/>
    <property type="match status" value="1"/>
</dbReference>
<dbReference type="STRING" id="1202772.A0A1V9YYD0"/>
<gene>
    <name evidence="9" type="ORF">ACHHYP_05249</name>
</gene>
<feature type="binding site" evidence="6">
    <location>
        <position position="273"/>
    </location>
    <ligand>
        <name>D-dopa</name>
        <dbReference type="ChEBI" id="CHEBI:149689"/>
    </ligand>
</feature>
<keyword evidence="3" id="KW-0285">Flavoprotein</keyword>
<comment type="cofactor">
    <cofactor evidence="1 6">
        <name>FAD</name>
        <dbReference type="ChEBI" id="CHEBI:57692"/>
    </cofactor>
</comment>
<evidence type="ECO:0000256" key="4">
    <source>
        <dbReference type="ARBA" id="ARBA00022827"/>
    </source>
</evidence>
<dbReference type="OrthoDB" id="2015447at2759"/>
<dbReference type="PANTHER" id="PTHR11530">
    <property type="entry name" value="D-AMINO ACID OXIDASE"/>
    <property type="match status" value="1"/>
</dbReference>
<feature type="binding site" evidence="6">
    <location>
        <position position="160"/>
    </location>
    <ligand>
        <name>FAD</name>
        <dbReference type="ChEBI" id="CHEBI:57692"/>
    </ligand>
</feature>
<feature type="chain" id="PRO_5012144833" evidence="7">
    <location>
        <begin position="17"/>
        <end position="334"/>
    </location>
</feature>
<keyword evidence="4 6" id="KW-0274">FAD</keyword>
<dbReference type="Proteomes" id="UP000243579">
    <property type="component" value="Unassembled WGS sequence"/>
</dbReference>
<name>A0A1V9YYD0_ACHHY</name>
<organism evidence="9 10">
    <name type="scientific">Achlya hypogyna</name>
    <name type="common">Oomycete</name>
    <name type="synonym">Protoachlya hypogyna</name>
    <dbReference type="NCBI Taxonomy" id="1202772"/>
    <lineage>
        <taxon>Eukaryota</taxon>
        <taxon>Sar</taxon>
        <taxon>Stramenopiles</taxon>
        <taxon>Oomycota</taxon>
        <taxon>Saprolegniomycetes</taxon>
        <taxon>Saprolegniales</taxon>
        <taxon>Achlyaceae</taxon>
        <taxon>Achlya</taxon>
    </lineage>
</organism>
<dbReference type="SUPFAM" id="SSF54373">
    <property type="entry name" value="FAD-linked reductases, C-terminal domain"/>
    <property type="match status" value="1"/>
</dbReference>
<dbReference type="GO" id="GO:0003884">
    <property type="term" value="F:D-amino-acid oxidase activity"/>
    <property type="evidence" value="ECO:0007669"/>
    <property type="project" value="InterPro"/>
</dbReference>
<evidence type="ECO:0000313" key="10">
    <source>
        <dbReference type="Proteomes" id="UP000243579"/>
    </source>
</evidence>
<feature type="binding site" evidence="6">
    <location>
        <position position="217"/>
    </location>
    <ligand>
        <name>D-dopa</name>
        <dbReference type="ChEBI" id="CHEBI:149689"/>
    </ligand>
</feature>
<reference evidence="9 10" key="1">
    <citation type="journal article" date="2014" name="Genome Biol. Evol.">
        <title>The secreted proteins of Achlya hypogyna and Thraustotheca clavata identify the ancestral oomycete secretome and reveal gene acquisitions by horizontal gene transfer.</title>
        <authorList>
            <person name="Misner I."/>
            <person name="Blouin N."/>
            <person name="Leonard G."/>
            <person name="Richards T.A."/>
            <person name="Lane C.E."/>
        </authorList>
    </citation>
    <scope>NUCLEOTIDE SEQUENCE [LARGE SCALE GENOMIC DNA]</scope>
    <source>
        <strain evidence="9 10">ATCC 48635</strain>
    </source>
</reference>
<dbReference type="GO" id="GO:0071949">
    <property type="term" value="F:FAD binding"/>
    <property type="evidence" value="ECO:0007669"/>
    <property type="project" value="InterPro"/>
</dbReference>
<dbReference type="GO" id="GO:0019478">
    <property type="term" value="P:D-amino acid catabolic process"/>
    <property type="evidence" value="ECO:0007669"/>
    <property type="project" value="TreeGrafter"/>
</dbReference>
<feature type="binding site" evidence="6">
    <location>
        <begin position="38"/>
        <end position="39"/>
    </location>
    <ligand>
        <name>FAD</name>
        <dbReference type="ChEBI" id="CHEBI:57692"/>
    </ligand>
</feature>
<dbReference type="PIRSF" id="PIRSF000189">
    <property type="entry name" value="D-aa_oxidase"/>
    <property type="match status" value="1"/>
</dbReference>
<evidence type="ECO:0000256" key="7">
    <source>
        <dbReference type="SAM" id="SignalP"/>
    </source>
</evidence>